<evidence type="ECO:0000259" key="5">
    <source>
        <dbReference type="PROSITE" id="PS50893"/>
    </source>
</evidence>
<evidence type="ECO:0000313" key="7">
    <source>
        <dbReference type="Proteomes" id="UP001500842"/>
    </source>
</evidence>
<keyword evidence="3" id="KW-0547">Nucleotide-binding</keyword>
<sequence length="287" mass="30239">MSTASLDGVSKTYGRTVALQPTTVSLQPGVVGLLGPNGAGKTTMLRLLSSALPPSSGRIVVAGHEVTAGHAERIEARRRIGYLPQEVVFPRGMTALGFLDYIAVLKEWKDAAARHTEIRRVLELVHLGDSGTRKVARLSGGQRRRLAIAQALIGSPELLILDEPTTGLDPEQRASLRGLLGGLPGTVLLSTHQTEDVSALCDRVLVIDDGLIRFDGSVPDLLATAAGRVHLGPTGSAGAVQTWKTGTGLIRSVGGHPAPDSSVTDPSVEDAYLLLRAERPREQGVIP</sequence>
<dbReference type="Proteomes" id="UP001500842">
    <property type="component" value="Unassembled WGS sequence"/>
</dbReference>
<evidence type="ECO:0000313" key="6">
    <source>
        <dbReference type="EMBL" id="GAA1505781.1"/>
    </source>
</evidence>
<protein>
    <submittedName>
        <fullName evidence="6">ABC transporter ATP-binding protein</fullName>
    </submittedName>
</protein>
<organism evidence="6 7">
    <name type="scientific">Nocardioides humi</name>
    <dbReference type="NCBI Taxonomy" id="449461"/>
    <lineage>
        <taxon>Bacteria</taxon>
        <taxon>Bacillati</taxon>
        <taxon>Actinomycetota</taxon>
        <taxon>Actinomycetes</taxon>
        <taxon>Propionibacteriales</taxon>
        <taxon>Nocardioidaceae</taxon>
        <taxon>Nocardioides</taxon>
    </lineage>
</organism>
<dbReference type="Pfam" id="PF00005">
    <property type="entry name" value="ABC_tran"/>
    <property type="match status" value="1"/>
</dbReference>
<dbReference type="GO" id="GO:0005524">
    <property type="term" value="F:ATP binding"/>
    <property type="evidence" value="ECO:0007669"/>
    <property type="project" value="UniProtKB-KW"/>
</dbReference>
<dbReference type="PANTHER" id="PTHR43335">
    <property type="entry name" value="ABC TRANSPORTER, ATP-BINDING PROTEIN"/>
    <property type="match status" value="1"/>
</dbReference>
<evidence type="ECO:0000256" key="1">
    <source>
        <dbReference type="ARBA" id="ARBA00005417"/>
    </source>
</evidence>
<dbReference type="InterPro" id="IPR027417">
    <property type="entry name" value="P-loop_NTPase"/>
</dbReference>
<reference evidence="6 7" key="1">
    <citation type="journal article" date="2019" name="Int. J. Syst. Evol. Microbiol.">
        <title>The Global Catalogue of Microorganisms (GCM) 10K type strain sequencing project: providing services to taxonomists for standard genome sequencing and annotation.</title>
        <authorList>
            <consortium name="The Broad Institute Genomics Platform"/>
            <consortium name="The Broad Institute Genome Sequencing Center for Infectious Disease"/>
            <person name="Wu L."/>
            <person name="Ma J."/>
        </authorList>
    </citation>
    <scope>NUCLEOTIDE SEQUENCE [LARGE SCALE GENOMIC DNA]</scope>
    <source>
        <strain evidence="6 7">JCM 14942</strain>
    </source>
</reference>
<dbReference type="EMBL" id="BAAAOR010000007">
    <property type="protein sequence ID" value="GAA1505781.1"/>
    <property type="molecule type" value="Genomic_DNA"/>
</dbReference>
<dbReference type="SUPFAM" id="SSF52540">
    <property type="entry name" value="P-loop containing nucleoside triphosphate hydrolases"/>
    <property type="match status" value="1"/>
</dbReference>
<dbReference type="PROSITE" id="PS00211">
    <property type="entry name" value="ABC_TRANSPORTER_1"/>
    <property type="match status" value="1"/>
</dbReference>
<evidence type="ECO:0000256" key="4">
    <source>
        <dbReference type="ARBA" id="ARBA00022840"/>
    </source>
</evidence>
<dbReference type="InterPro" id="IPR003439">
    <property type="entry name" value="ABC_transporter-like_ATP-bd"/>
</dbReference>
<proteinExistence type="inferred from homology"/>
<comment type="caution">
    <text evidence="6">The sequence shown here is derived from an EMBL/GenBank/DDBJ whole genome shotgun (WGS) entry which is preliminary data.</text>
</comment>
<evidence type="ECO:0000256" key="2">
    <source>
        <dbReference type="ARBA" id="ARBA00022448"/>
    </source>
</evidence>
<keyword evidence="4 6" id="KW-0067">ATP-binding</keyword>
<dbReference type="Gene3D" id="3.40.50.300">
    <property type="entry name" value="P-loop containing nucleotide triphosphate hydrolases"/>
    <property type="match status" value="1"/>
</dbReference>
<dbReference type="RefSeq" id="WP_141005199.1">
    <property type="nucleotide sequence ID" value="NZ_BAAAOR010000007.1"/>
</dbReference>
<dbReference type="InterPro" id="IPR003593">
    <property type="entry name" value="AAA+_ATPase"/>
</dbReference>
<dbReference type="PROSITE" id="PS50893">
    <property type="entry name" value="ABC_TRANSPORTER_2"/>
    <property type="match status" value="1"/>
</dbReference>
<feature type="domain" description="ABC transporter" evidence="5">
    <location>
        <begin position="4"/>
        <end position="234"/>
    </location>
</feature>
<evidence type="ECO:0000256" key="3">
    <source>
        <dbReference type="ARBA" id="ARBA00022741"/>
    </source>
</evidence>
<gene>
    <name evidence="6" type="ORF">GCM10009788_06820</name>
</gene>
<keyword evidence="7" id="KW-1185">Reference proteome</keyword>
<dbReference type="SMART" id="SM00382">
    <property type="entry name" value="AAA"/>
    <property type="match status" value="1"/>
</dbReference>
<dbReference type="InterPro" id="IPR017871">
    <property type="entry name" value="ABC_transporter-like_CS"/>
</dbReference>
<accession>A0ABN1ZW13</accession>
<comment type="similarity">
    <text evidence="1">Belongs to the ABC transporter superfamily.</text>
</comment>
<name>A0ABN1ZW13_9ACTN</name>
<keyword evidence="2" id="KW-0813">Transport</keyword>
<dbReference type="PANTHER" id="PTHR43335:SF2">
    <property type="entry name" value="ABC TRANSPORTER, ATP-BINDING PROTEIN"/>
    <property type="match status" value="1"/>
</dbReference>